<proteinExistence type="predicted"/>
<organism evidence="2 3">
    <name type="scientific">Dreissena polymorpha</name>
    <name type="common">Zebra mussel</name>
    <name type="synonym">Mytilus polymorpha</name>
    <dbReference type="NCBI Taxonomy" id="45954"/>
    <lineage>
        <taxon>Eukaryota</taxon>
        <taxon>Metazoa</taxon>
        <taxon>Spiralia</taxon>
        <taxon>Lophotrochozoa</taxon>
        <taxon>Mollusca</taxon>
        <taxon>Bivalvia</taxon>
        <taxon>Autobranchia</taxon>
        <taxon>Heteroconchia</taxon>
        <taxon>Euheterodonta</taxon>
        <taxon>Imparidentia</taxon>
        <taxon>Neoheterodontei</taxon>
        <taxon>Myida</taxon>
        <taxon>Dreissenoidea</taxon>
        <taxon>Dreissenidae</taxon>
        <taxon>Dreissena</taxon>
    </lineage>
</organism>
<sequence length="186" mass="20716">MDGIHSVHKREWEKSSLPTLQYNKQISKNPKILEQLQDGTGPKQLQQHTVDTLTNVTALQHTLDSLKTKLTNMIERGNYDPPDVLHDPTPPQKTRRWSSISVLVGVVVSGVVVWRTLVLWRYGNILHGITGNRTLSDVSDKPLGLHRLSDVSDKPLGLHRLSDVSDKPLGLHRLVMSLISLSGCTG</sequence>
<evidence type="ECO:0000313" key="3">
    <source>
        <dbReference type="Proteomes" id="UP000828390"/>
    </source>
</evidence>
<dbReference type="EMBL" id="JAIWYP010000001">
    <property type="protein sequence ID" value="KAH3892482.1"/>
    <property type="molecule type" value="Genomic_DNA"/>
</dbReference>
<reference evidence="2" key="1">
    <citation type="journal article" date="2019" name="bioRxiv">
        <title>The Genome of the Zebra Mussel, Dreissena polymorpha: A Resource for Invasive Species Research.</title>
        <authorList>
            <person name="McCartney M.A."/>
            <person name="Auch B."/>
            <person name="Kono T."/>
            <person name="Mallez S."/>
            <person name="Zhang Y."/>
            <person name="Obille A."/>
            <person name="Becker A."/>
            <person name="Abrahante J.E."/>
            <person name="Garbe J."/>
            <person name="Badalamenti J.P."/>
            <person name="Herman A."/>
            <person name="Mangelson H."/>
            <person name="Liachko I."/>
            <person name="Sullivan S."/>
            <person name="Sone E.D."/>
            <person name="Koren S."/>
            <person name="Silverstein K.A.T."/>
            <person name="Beckman K.B."/>
            <person name="Gohl D.M."/>
        </authorList>
    </citation>
    <scope>NUCLEOTIDE SEQUENCE</scope>
    <source>
        <strain evidence="2">Duluth1</strain>
        <tissue evidence="2">Whole animal</tissue>
    </source>
</reference>
<protein>
    <submittedName>
        <fullName evidence="2">Uncharacterized protein</fullName>
    </submittedName>
</protein>
<dbReference type="AlphaFoldDB" id="A0A9D4NFY3"/>
<comment type="caution">
    <text evidence="2">The sequence shown here is derived from an EMBL/GenBank/DDBJ whole genome shotgun (WGS) entry which is preliminary data.</text>
</comment>
<evidence type="ECO:0000313" key="2">
    <source>
        <dbReference type="EMBL" id="KAH3892482.1"/>
    </source>
</evidence>
<evidence type="ECO:0000256" key="1">
    <source>
        <dbReference type="SAM" id="Phobius"/>
    </source>
</evidence>
<keyword evidence="3" id="KW-1185">Reference proteome</keyword>
<accession>A0A9D4NFY3</accession>
<gene>
    <name evidence="2" type="ORF">DPMN_016600</name>
</gene>
<dbReference type="Proteomes" id="UP000828390">
    <property type="component" value="Unassembled WGS sequence"/>
</dbReference>
<keyword evidence="1" id="KW-1133">Transmembrane helix</keyword>
<keyword evidence="1" id="KW-0812">Transmembrane</keyword>
<name>A0A9D4NFY3_DREPO</name>
<feature type="transmembrane region" description="Helical" evidence="1">
    <location>
        <begin position="100"/>
        <end position="120"/>
    </location>
</feature>
<reference evidence="2" key="2">
    <citation type="submission" date="2020-11" db="EMBL/GenBank/DDBJ databases">
        <authorList>
            <person name="McCartney M.A."/>
            <person name="Auch B."/>
            <person name="Kono T."/>
            <person name="Mallez S."/>
            <person name="Becker A."/>
            <person name="Gohl D.M."/>
            <person name="Silverstein K.A.T."/>
            <person name="Koren S."/>
            <person name="Bechman K.B."/>
            <person name="Herman A."/>
            <person name="Abrahante J.E."/>
            <person name="Garbe J."/>
        </authorList>
    </citation>
    <scope>NUCLEOTIDE SEQUENCE</scope>
    <source>
        <strain evidence="2">Duluth1</strain>
        <tissue evidence="2">Whole animal</tissue>
    </source>
</reference>
<keyword evidence="1" id="KW-0472">Membrane</keyword>